<dbReference type="Pfam" id="PF00583">
    <property type="entry name" value="Acetyltransf_1"/>
    <property type="match status" value="1"/>
</dbReference>
<dbReference type="PROSITE" id="PS51186">
    <property type="entry name" value="GNAT"/>
    <property type="match status" value="1"/>
</dbReference>
<proteinExistence type="predicted"/>
<reference evidence="3" key="1">
    <citation type="submission" date="2016-10" db="EMBL/GenBank/DDBJ databases">
        <authorList>
            <person name="Varghese N."/>
            <person name="Submissions S."/>
        </authorList>
    </citation>
    <scope>NUCLEOTIDE SEQUENCE [LARGE SCALE GENOMIC DNA]</scope>
    <source>
        <strain evidence="3">DSM 44796</strain>
    </source>
</reference>
<evidence type="ECO:0000259" key="1">
    <source>
        <dbReference type="PROSITE" id="PS51186"/>
    </source>
</evidence>
<protein>
    <submittedName>
        <fullName evidence="2">Ribosomal protein S18 acetylase RimI</fullName>
    </submittedName>
</protein>
<name>A0A1G9G562_9PSEU</name>
<dbReference type="RefSeq" id="WP_256334793.1">
    <property type="nucleotide sequence ID" value="NZ_FNET01000008.1"/>
</dbReference>
<organism evidence="2 3">
    <name type="scientific">Lentzea albidocapillata subsp. violacea</name>
    <dbReference type="NCBI Taxonomy" id="128104"/>
    <lineage>
        <taxon>Bacteria</taxon>
        <taxon>Bacillati</taxon>
        <taxon>Actinomycetota</taxon>
        <taxon>Actinomycetes</taxon>
        <taxon>Pseudonocardiales</taxon>
        <taxon>Pseudonocardiaceae</taxon>
        <taxon>Lentzea</taxon>
    </lineage>
</organism>
<keyword evidence="2" id="KW-0689">Ribosomal protein</keyword>
<evidence type="ECO:0000313" key="2">
    <source>
        <dbReference type="EMBL" id="SDK95800.1"/>
    </source>
</evidence>
<dbReference type="AlphaFoldDB" id="A0A1G9G562"/>
<gene>
    <name evidence="2" type="ORF">SAMN04488074_10890</name>
</gene>
<dbReference type="GO" id="GO:0016747">
    <property type="term" value="F:acyltransferase activity, transferring groups other than amino-acyl groups"/>
    <property type="evidence" value="ECO:0007669"/>
    <property type="project" value="InterPro"/>
</dbReference>
<dbReference type="InterPro" id="IPR000182">
    <property type="entry name" value="GNAT_dom"/>
</dbReference>
<keyword evidence="2" id="KW-0687">Ribonucleoprotein</keyword>
<dbReference type="InterPro" id="IPR016181">
    <property type="entry name" value="Acyl_CoA_acyltransferase"/>
</dbReference>
<dbReference type="GO" id="GO:0005840">
    <property type="term" value="C:ribosome"/>
    <property type="evidence" value="ECO:0007669"/>
    <property type="project" value="UniProtKB-KW"/>
</dbReference>
<dbReference type="EMBL" id="FNET01000008">
    <property type="protein sequence ID" value="SDK95800.1"/>
    <property type="molecule type" value="Genomic_DNA"/>
</dbReference>
<accession>A0A1G9G562</accession>
<dbReference type="CDD" id="cd04301">
    <property type="entry name" value="NAT_SF"/>
    <property type="match status" value="1"/>
</dbReference>
<dbReference type="Gene3D" id="3.40.630.30">
    <property type="match status" value="1"/>
</dbReference>
<evidence type="ECO:0000313" key="3">
    <source>
        <dbReference type="Proteomes" id="UP000199682"/>
    </source>
</evidence>
<feature type="domain" description="N-acetyltransferase" evidence="1">
    <location>
        <begin position="288"/>
        <end position="422"/>
    </location>
</feature>
<dbReference type="Proteomes" id="UP000199682">
    <property type="component" value="Unassembled WGS sequence"/>
</dbReference>
<dbReference type="SUPFAM" id="SSF55729">
    <property type="entry name" value="Acyl-CoA N-acyltransferases (Nat)"/>
    <property type="match status" value="1"/>
</dbReference>
<sequence length="422" mass="46482">MGENEDFRRVYAEPDDFAQWPELDRGATLSWYDGRVLAVQDFGMTIRVVLPISLDSGDTVSFEVWVVVDFDEGSGLGAELEAGDWSGATAKGHLLDVVEPWPEVYGASVTFAGEPGEWLPRITGSEHPGLQRVLTEKWPVSVLTLGRLWFENRVRPSAPGNSVKPVTDASALLSAFDTQARSAEWEAYPDAVRDSEVFRVAWGHRRGFVAGPPHLRLDGAELDAVIARQRDFFAARGQAFEWKTWGHDRPADLPQRLELAGFVSEGRETVLIGLAEEMAGPVRLEDGIVLRETKEEADLHRLAATATEVFGRDSTWLADYLLEKQDDPNTVVVVAEADGQVVSSARLEIVPGTEFGGLWGGGTLAAWRGKGIYRALVAHRARVAIERGLKYLQVDATEDSRPILERLGFVVVTTTTGYVWTP</sequence>